<proteinExistence type="predicted"/>
<name>A0ABU6NYR2_9BACI</name>
<feature type="chain" id="PRO_5047023825" description="DUF3298 domain-containing protein" evidence="1">
    <location>
        <begin position="20"/>
        <end position="243"/>
    </location>
</feature>
<evidence type="ECO:0000313" key="3">
    <source>
        <dbReference type="Proteomes" id="UP001342826"/>
    </source>
</evidence>
<protein>
    <recommendedName>
        <fullName evidence="4">DUF3298 domain-containing protein</fullName>
    </recommendedName>
</protein>
<keyword evidence="3" id="KW-1185">Reference proteome</keyword>
<dbReference type="RefSeq" id="WP_328015195.1">
    <property type="nucleotide sequence ID" value="NZ_JARTFS010000006.1"/>
</dbReference>
<keyword evidence="1" id="KW-0732">Signal</keyword>
<gene>
    <name evidence="2" type="ORF">P9271_10860</name>
</gene>
<dbReference type="EMBL" id="JARTFS010000006">
    <property type="protein sequence ID" value="MED4401818.1"/>
    <property type="molecule type" value="Genomic_DNA"/>
</dbReference>
<reference evidence="2 3" key="1">
    <citation type="submission" date="2023-03" db="EMBL/GenBank/DDBJ databases">
        <title>Bacillus Genome Sequencing.</title>
        <authorList>
            <person name="Dunlap C."/>
        </authorList>
    </citation>
    <scope>NUCLEOTIDE SEQUENCE [LARGE SCALE GENOMIC DNA]</scope>
    <source>
        <strain evidence="2 3">NRS-1717</strain>
    </source>
</reference>
<dbReference type="PROSITE" id="PS51257">
    <property type="entry name" value="PROKAR_LIPOPROTEIN"/>
    <property type="match status" value="1"/>
</dbReference>
<evidence type="ECO:0000256" key="1">
    <source>
        <dbReference type="SAM" id="SignalP"/>
    </source>
</evidence>
<evidence type="ECO:0008006" key="4">
    <source>
        <dbReference type="Google" id="ProtNLM"/>
    </source>
</evidence>
<feature type="signal peptide" evidence="1">
    <location>
        <begin position="1"/>
        <end position="19"/>
    </location>
</feature>
<evidence type="ECO:0000313" key="2">
    <source>
        <dbReference type="EMBL" id="MED4401818.1"/>
    </source>
</evidence>
<comment type="caution">
    <text evidence="2">The sequence shown here is derived from an EMBL/GenBank/DDBJ whole genome shotgun (WGS) entry which is preliminary data.</text>
</comment>
<sequence length="243" mass="28592">MVRFNISILLLLLLSGCQTGPTESHTTIDWVDFIKLENTEYNVVYNGVIADEKYISEKVGKVNFKVADNISNPGYKIKNGDAAFHEKGTEIYRVKDKQYLIAVKEPHEINEYRIYFARDKMEDEWYFKNIPMEKVKRVEIYHTTLSGENKKIKELTSLEEINQLLHILQKSENKPDFQPNMRNGDPEHYEIVFYTDDPIAHKYSMQFDGTTFYWYPWEAAVLSNDISNFINKNNKMGRRLPLD</sequence>
<organism evidence="2 3">
    <name type="scientific">Metabacillus fastidiosus</name>
    <dbReference type="NCBI Taxonomy" id="1458"/>
    <lineage>
        <taxon>Bacteria</taxon>
        <taxon>Bacillati</taxon>
        <taxon>Bacillota</taxon>
        <taxon>Bacilli</taxon>
        <taxon>Bacillales</taxon>
        <taxon>Bacillaceae</taxon>
        <taxon>Metabacillus</taxon>
    </lineage>
</organism>
<dbReference type="Proteomes" id="UP001342826">
    <property type="component" value="Unassembled WGS sequence"/>
</dbReference>
<accession>A0ABU6NYR2</accession>